<dbReference type="EMBL" id="JAUFPN010000015">
    <property type="protein sequence ID" value="MDN3563086.1"/>
    <property type="molecule type" value="Genomic_DNA"/>
</dbReference>
<keyword evidence="3" id="KW-1185">Reference proteome</keyword>
<reference evidence="3" key="1">
    <citation type="journal article" date="2019" name="Int. J. Syst. Evol. Microbiol.">
        <title>The Global Catalogue of Microorganisms (GCM) 10K type strain sequencing project: providing services to taxonomists for standard genome sequencing and annotation.</title>
        <authorList>
            <consortium name="The Broad Institute Genomics Platform"/>
            <consortium name="The Broad Institute Genome Sequencing Center for Infectious Disease"/>
            <person name="Wu L."/>
            <person name="Ma J."/>
        </authorList>
    </citation>
    <scope>NUCLEOTIDE SEQUENCE [LARGE SCALE GENOMIC DNA]</scope>
    <source>
        <strain evidence="3">CECT 7131</strain>
    </source>
</reference>
<dbReference type="Proteomes" id="UP001529369">
    <property type="component" value="Unassembled WGS sequence"/>
</dbReference>
<name>A0ABT8A0D7_9PROT</name>
<evidence type="ECO:0000313" key="2">
    <source>
        <dbReference type="EMBL" id="MDN3563086.1"/>
    </source>
</evidence>
<feature type="signal peptide" evidence="1">
    <location>
        <begin position="1"/>
        <end position="23"/>
    </location>
</feature>
<keyword evidence="1" id="KW-0732">Signal</keyword>
<gene>
    <name evidence="2" type="ORF">QWZ14_01680</name>
</gene>
<comment type="caution">
    <text evidence="2">The sequence shown here is derived from an EMBL/GenBank/DDBJ whole genome shotgun (WGS) entry which is preliminary data.</text>
</comment>
<protein>
    <submittedName>
        <fullName evidence="2">Uncharacterized protein</fullName>
    </submittedName>
</protein>
<organism evidence="2 3">
    <name type="scientific">Paeniroseomonas aquatica</name>
    <dbReference type="NCBI Taxonomy" id="373043"/>
    <lineage>
        <taxon>Bacteria</taxon>
        <taxon>Pseudomonadati</taxon>
        <taxon>Pseudomonadota</taxon>
        <taxon>Alphaproteobacteria</taxon>
        <taxon>Acetobacterales</taxon>
        <taxon>Acetobacteraceae</taxon>
        <taxon>Paeniroseomonas</taxon>
    </lineage>
</organism>
<accession>A0ABT8A0D7</accession>
<dbReference type="RefSeq" id="WP_290314821.1">
    <property type="nucleotide sequence ID" value="NZ_JAUFPN010000015.1"/>
</dbReference>
<evidence type="ECO:0000313" key="3">
    <source>
        <dbReference type="Proteomes" id="UP001529369"/>
    </source>
</evidence>
<sequence length="176" mass="17916">MTKRIQASALVLMASLSTGVATAQQSEGCAELQQAAASGMAARMAADERDIHPPQSVTSLSCLDRFFDGVGLNVLTDGIDPMAMLSSAGQKLMAQACQVALSAWRSQVGSIQCGLTVSGFNLGFGGLGGGNYCPNISLGGGGATIGSATIGGGTNYNGYYINGQPMTPTGYPVQRR</sequence>
<evidence type="ECO:0000256" key="1">
    <source>
        <dbReference type="SAM" id="SignalP"/>
    </source>
</evidence>
<feature type="chain" id="PRO_5045918942" evidence="1">
    <location>
        <begin position="24"/>
        <end position="176"/>
    </location>
</feature>
<proteinExistence type="predicted"/>